<keyword evidence="7" id="KW-0547">Nucleotide-binding</keyword>
<dbReference type="InterPro" id="IPR027417">
    <property type="entry name" value="P-loop_NTPase"/>
</dbReference>
<evidence type="ECO:0000256" key="10">
    <source>
        <dbReference type="ARBA" id="ARBA00032441"/>
    </source>
</evidence>
<reference evidence="11 12" key="1">
    <citation type="submission" date="2017-11" db="EMBL/GenBank/DDBJ databases">
        <title>Genome sequence of Entomoplasma freundtii BARC 318 (ATCC 51999).</title>
        <authorList>
            <person name="Lo W.-S."/>
            <person name="Gasparich G.E."/>
            <person name="Kuo C.-H."/>
        </authorList>
    </citation>
    <scope>NUCLEOTIDE SEQUENCE [LARGE SCALE GENOMIC DNA]</scope>
    <source>
        <strain evidence="11 12">BARC 318</strain>
    </source>
</reference>
<dbReference type="EMBL" id="CP024962">
    <property type="protein sequence ID" value="ATZ16193.1"/>
    <property type="molecule type" value="Genomic_DNA"/>
</dbReference>
<keyword evidence="5" id="KW-0819">tRNA processing</keyword>
<dbReference type="OrthoDB" id="9815896at2"/>
<evidence type="ECO:0000256" key="4">
    <source>
        <dbReference type="ARBA" id="ARBA00022490"/>
    </source>
</evidence>
<evidence type="ECO:0000313" key="11">
    <source>
        <dbReference type="EMBL" id="ATZ16193.1"/>
    </source>
</evidence>
<dbReference type="GO" id="GO:0016740">
    <property type="term" value="F:transferase activity"/>
    <property type="evidence" value="ECO:0007669"/>
    <property type="project" value="UniProtKB-KW"/>
</dbReference>
<proteinExistence type="inferred from homology"/>
<dbReference type="Gene3D" id="3.40.50.300">
    <property type="entry name" value="P-loop containing nucleotide triphosphate hydrolases"/>
    <property type="match status" value="1"/>
</dbReference>
<dbReference type="Pfam" id="PF02367">
    <property type="entry name" value="TsaE"/>
    <property type="match status" value="1"/>
</dbReference>
<dbReference type="GO" id="GO:0005524">
    <property type="term" value="F:ATP binding"/>
    <property type="evidence" value="ECO:0007669"/>
    <property type="project" value="UniProtKB-KW"/>
</dbReference>
<sequence>MNFSKETTYFLEDLRATQVFAQELATFLSKQKRPFYLLLTGDLGAGKTTLTKALMKALNVLDPITSPTFVILNQYESSDNQVINHMDAYRLTFGEDSSMYEEYFADNLNIIEWPENLALNWEALSHLKLEIKIVDENRRQVTIK</sequence>
<dbReference type="Proteomes" id="UP000232222">
    <property type="component" value="Chromosome"/>
</dbReference>
<dbReference type="RefSeq" id="WP_100609151.1">
    <property type="nucleotide sequence ID" value="NZ_CP024962.1"/>
</dbReference>
<dbReference type="GO" id="GO:0046872">
    <property type="term" value="F:metal ion binding"/>
    <property type="evidence" value="ECO:0007669"/>
    <property type="project" value="UniProtKB-KW"/>
</dbReference>
<keyword evidence="8" id="KW-0067">ATP-binding</keyword>
<name>A0A2K8NU95_9MOLU</name>
<dbReference type="GO" id="GO:0002949">
    <property type="term" value="P:tRNA threonylcarbamoyladenosine modification"/>
    <property type="evidence" value="ECO:0007669"/>
    <property type="project" value="InterPro"/>
</dbReference>
<dbReference type="SUPFAM" id="SSF52540">
    <property type="entry name" value="P-loop containing nucleoside triphosphate hydrolases"/>
    <property type="match status" value="1"/>
</dbReference>
<keyword evidence="12" id="KW-1185">Reference proteome</keyword>
<dbReference type="InterPro" id="IPR003442">
    <property type="entry name" value="T6A_TsaE"/>
</dbReference>
<evidence type="ECO:0000256" key="1">
    <source>
        <dbReference type="ARBA" id="ARBA00004496"/>
    </source>
</evidence>
<evidence type="ECO:0000256" key="7">
    <source>
        <dbReference type="ARBA" id="ARBA00022741"/>
    </source>
</evidence>
<keyword evidence="6" id="KW-0479">Metal-binding</keyword>
<keyword evidence="11" id="KW-0808">Transferase</keyword>
<evidence type="ECO:0000313" key="12">
    <source>
        <dbReference type="Proteomes" id="UP000232222"/>
    </source>
</evidence>
<evidence type="ECO:0000256" key="5">
    <source>
        <dbReference type="ARBA" id="ARBA00022694"/>
    </source>
</evidence>
<gene>
    <name evidence="11" type="primary">tsaE</name>
    <name evidence="11" type="ORF">EFREU_v1c01660</name>
</gene>
<dbReference type="AlphaFoldDB" id="A0A2K8NU95"/>
<protein>
    <recommendedName>
        <fullName evidence="3">tRNA threonylcarbamoyladenosine biosynthesis protein TsaE</fullName>
    </recommendedName>
    <alternativeName>
        <fullName evidence="10">t(6)A37 threonylcarbamoyladenosine biosynthesis protein TsaE</fullName>
    </alternativeName>
</protein>
<dbReference type="GO" id="GO:0005737">
    <property type="term" value="C:cytoplasm"/>
    <property type="evidence" value="ECO:0007669"/>
    <property type="project" value="UniProtKB-SubCell"/>
</dbReference>
<accession>A0A2K8NU95</accession>
<organism evidence="11 12">
    <name type="scientific">Entomoplasma freundtii</name>
    <dbReference type="NCBI Taxonomy" id="74700"/>
    <lineage>
        <taxon>Bacteria</taxon>
        <taxon>Bacillati</taxon>
        <taxon>Mycoplasmatota</taxon>
        <taxon>Mollicutes</taxon>
        <taxon>Entomoplasmatales</taxon>
        <taxon>Entomoplasmataceae</taxon>
        <taxon>Entomoplasma</taxon>
    </lineage>
</organism>
<evidence type="ECO:0000256" key="3">
    <source>
        <dbReference type="ARBA" id="ARBA00019010"/>
    </source>
</evidence>
<keyword evidence="4" id="KW-0963">Cytoplasm</keyword>
<dbReference type="KEGG" id="efr:EFREU_v1c01660"/>
<comment type="subcellular location">
    <subcellularLocation>
        <location evidence="1">Cytoplasm</location>
    </subcellularLocation>
</comment>
<evidence type="ECO:0000256" key="6">
    <source>
        <dbReference type="ARBA" id="ARBA00022723"/>
    </source>
</evidence>
<dbReference type="PANTHER" id="PTHR33540:SF2">
    <property type="entry name" value="TRNA THREONYLCARBAMOYLADENOSINE BIOSYNTHESIS PROTEIN TSAE"/>
    <property type="match status" value="1"/>
</dbReference>
<keyword evidence="9" id="KW-0460">Magnesium</keyword>
<evidence type="ECO:0000256" key="9">
    <source>
        <dbReference type="ARBA" id="ARBA00022842"/>
    </source>
</evidence>
<dbReference type="NCBIfam" id="TIGR00150">
    <property type="entry name" value="T6A_YjeE"/>
    <property type="match status" value="1"/>
</dbReference>
<comment type="similarity">
    <text evidence="2">Belongs to the TsaE family.</text>
</comment>
<dbReference type="PANTHER" id="PTHR33540">
    <property type="entry name" value="TRNA THREONYLCARBAMOYLADENOSINE BIOSYNTHESIS PROTEIN TSAE"/>
    <property type="match status" value="1"/>
</dbReference>
<evidence type="ECO:0000256" key="2">
    <source>
        <dbReference type="ARBA" id="ARBA00007599"/>
    </source>
</evidence>
<evidence type="ECO:0000256" key="8">
    <source>
        <dbReference type="ARBA" id="ARBA00022840"/>
    </source>
</evidence>